<evidence type="ECO:0000313" key="3">
    <source>
        <dbReference type="Proteomes" id="UP001602245"/>
    </source>
</evidence>
<dbReference type="EMBL" id="JBIAZU010000002">
    <property type="protein sequence ID" value="MFF5290386.1"/>
    <property type="molecule type" value="Genomic_DNA"/>
</dbReference>
<feature type="transmembrane region" description="Helical" evidence="1">
    <location>
        <begin position="274"/>
        <end position="293"/>
    </location>
</feature>
<keyword evidence="3" id="KW-1185">Reference proteome</keyword>
<feature type="transmembrane region" description="Helical" evidence="1">
    <location>
        <begin position="81"/>
        <end position="101"/>
    </location>
</feature>
<feature type="transmembrane region" description="Helical" evidence="1">
    <location>
        <begin position="305"/>
        <end position="324"/>
    </location>
</feature>
<proteinExistence type="predicted"/>
<feature type="transmembrane region" description="Helical" evidence="1">
    <location>
        <begin position="192"/>
        <end position="211"/>
    </location>
</feature>
<dbReference type="RefSeq" id="WP_020510624.1">
    <property type="nucleotide sequence ID" value="NZ_JBIAZU010000002.1"/>
</dbReference>
<reference evidence="2 3" key="1">
    <citation type="submission" date="2024-10" db="EMBL/GenBank/DDBJ databases">
        <title>The Natural Products Discovery Center: Release of the First 8490 Sequenced Strains for Exploring Actinobacteria Biosynthetic Diversity.</title>
        <authorList>
            <person name="Kalkreuter E."/>
            <person name="Kautsar S.A."/>
            <person name="Yang D."/>
            <person name="Bader C.D."/>
            <person name="Teijaro C.N."/>
            <person name="Fluegel L."/>
            <person name="Davis C.M."/>
            <person name="Simpson J.R."/>
            <person name="Lauterbach L."/>
            <person name="Steele A.D."/>
            <person name="Gui C."/>
            <person name="Meng S."/>
            <person name="Li G."/>
            <person name="Viehrig K."/>
            <person name="Ye F."/>
            <person name="Su P."/>
            <person name="Kiefer A.F."/>
            <person name="Nichols A."/>
            <person name="Cepeda A.J."/>
            <person name="Yan W."/>
            <person name="Fan B."/>
            <person name="Jiang Y."/>
            <person name="Adhikari A."/>
            <person name="Zheng C.-J."/>
            <person name="Schuster L."/>
            <person name="Cowan T.M."/>
            <person name="Smanski M.J."/>
            <person name="Chevrette M.G."/>
            <person name="De Carvalho L.P.S."/>
            <person name="Shen B."/>
        </authorList>
    </citation>
    <scope>NUCLEOTIDE SEQUENCE [LARGE SCALE GENOMIC DNA]</scope>
    <source>
        <strain evidence="2 3">NPDC000087</strain>
    </source>
</reference>
<dbReference type="Proteomes" id="UP001602245">
    <property type="component" value="Unassembled WGS sequence"/>
</dbReference>
<comment type="caution">
    <text evidence="2">The sequence shown here is derived from an EMBL/GenBank/DDBJ whole genome shotgun (WGS) entry which is preliminary data.</text>
</comment>
<feature type="transmembrane region" description="Helical" evidence="1">
    <location>
        <begin position="242"/>
        <end position="262"/>
    </location>
</feature>
<gene>
    <name evidence="2" type="ORF">ACFY35_13145</name>
</gene>
<feature type="transmembrane region" description="Helical" evidence="1">
    <location>
        <begin position="149"/>
        <end position="172"/>
    </location>
</feature>
<feature type="transmembrane region" description="Helical" evidence="1">
    <location>
        <begin position="40"/>
        <end position="61"/>
    </location>
</feature>
<evidence type="ECO:0000313" key="2">
    <source>
        <dbReference type="EMBL" id="MFF5290386.1"/>
    </source>
</evidence>
<accession>A0ABW6WDW9</accession>
<name>A0ABW6WDW9_9ACTN</name>
<evidence type="ECO:0000256" key="1">
    <source>
        <dbReference type="SAM" id="Phobius"/>
    </source>
</evidence>
<sequence>MTFSTLERWVMLVAAAWLVTGLQLDAYAHATTPELETFWTPWHAVLYSGIAASGLTLVWLLRSRLPRVPTYESVLALPNALRVPLLGMAFLLVGGGVDTLWHNIFGIEQGLEIFVSPSHEFIILGMVLVAVGPALMTTAPRLGVADGTLVTVSALLTVLPLHIYSLHANVLGTIYLGEGENPVEIFSTDAQIMHAYVFTTILLLLPIILIGRRWPVPIGVPTVLVAVPALAMHLMFLSEDPWWMSLTVAAAAAGAELVIRVVAPLVDVPASVSWLLLGLTAPPLIWGTLFLVGDIEIGVGWNVHIVTGLLTYVSLTGAATVLVARNVRPPAAPSVVAAPAAAAAPASVAAPADAPAPADAAAPGTTAS</sequence>
<organism evidence="2 3">
    <name type="scientific">Paractinoplanes globisporus</name>
    <dbReference type="NCBI Taxonomy" id="113565"/>
    <lineage>
        <taxon>Bacteria</taxon>
        <taxon>Bacillati</taxon>
        <taxon>Actinomycetota</taxon>
        <taxon>Actinomycetes</taxon>
        <taxon>Micromonosporales</taxon>
        <taxon>Micromonosporaceae</taxon>
        <taxon>Paractinoplanes</taxon>
    </lineage>
</organism>
<keyword evidence="1" id="KW-0812">Transmembrane</keyword>
<feature type="transmembrane region" description="Helical" evidence="1">
    <location>
        <begin position="121"/>
        <end position="137"/>
    </location>
</feature>
<keyword evidence="1" id="KW-1133">Transmembrane helix</keyword>
<feature type="transmembrane region" description="Helical" evidence="1">
    <location>
        <begin position="218"/>
        <end position="236"/>
    </location>
</feature>
<protein>
    <submittedName>
        <fullName evidence="2">Uncharacterized protein</fullName>
    </submittedName>
</protein>
<keyword evidence="1" id="KW-0472">Membrane</keyword>